<dbReference type="GeneID" id="30685045"/>
<organism evidence="1 2">
    <name type="scientific">Plodia interpunctella granulovirus</name>
    <dbReference type="NCBI Taxonomy" id="262175"/>
    <lineage>
        <taxon>Viruses</taxon>
        <taxon>Viruses incertae sedis</taxon>
        <taxon>Naldaviricetes</taxon>
        <taxon>Lefavirales</taxon>
        <taxon>Baculoviridae</taxon>
        <taxon>Betabaculovirus</taxon>
        <taxon>Betabaculovirus plinterpunctellae</taxon>
    </lineage>
</organism>
<dbReference type="Proteomes" id="UP000204293">
    <property type="component" value="Segment"/>
</dbReference>
<evidence type="ECO:0000313" key="1">
    <source>
        <dbReference type="EMBL" id="APO13925.1"/>
    </source>
</evidence>
<dbReference type="RefSeq" id="YP_009330173.1">
    <property type="nucleotide sequence ID" value="NC_032255.1"/>
</dbReference>
<name>A0A1L5JGL9_9BBAC</name>
<dbReference type="OrthoDB" id="7191at10239"/>
<keyword evidence="2" id="KW-1185">Reference proteome</keyword>
<dbReference type="InterPro" id="IPR006725">
    <property type="entry name" value="PIF2"/>
</dbReference>
<evidence type="ECO:0000313" key="2">
    <source>
        <dbReference type="Proteomes" id="UP000204293"/>
    </source>
</evidence>
<reference evidence="1 2" key="1">
    <citation type="submission" date="2016-04" db="EMBL/GenBank/DDBJ databases">
        <title>Sequence analysis of the Plodia interpunctella granulovirus genome: Discovery of an unusual inhibitor-of-apoptosis (IAP) gene.</title>
        <authorList>
            <person name="Harrison R.L."/>
            <person name="Rowley D.L."/>
            <person name="Funk C.J."/>
        </authorList>
    </citation>
    <scope>NUCLEOTIDE SEQUENCE [LARGE SCALE GENOMIC DNA]</scope>
    <source>
        <strain evidence="1">Cambridge</strain>
    </source>
</reference>
<accession>A0A1L5JGL9</accession>
<dbReference type="EMBL" id="KX151395">
    <property type="protein sequence ID" value="APO13925.1"/>
    <property type="molecule type" value="Genomic_DNA"/>
</dbReference>
<protein>
    <submittedName>
        <fullName evidence="1">PIF-2</fullName>
    </submittedName>
</protein>
<sequence length="376" mass="43400">MFWLIVTLFVLFLYILYLPLKTTYDVMYTEMLERNALVNDDEFREAMKNRRYTPLHALPAVRWHYNFDTLEGSSSCFSVPTLVTVTNTGTFDCAAVCNDDRAVYFFVNPNDKFVVNGTLLMSGGYCTMNSVPRNCNSETSLILYSVNQWTCIAEDPRYFAGEGNLVQIAGRQHGDHILPGDADKIVLWDNERNRAVNPVMVSHRYTWDDRMADGKRRFEVRCEALDIRHNLMFNNPHNEIECLPNVCTTVNWIHRDVRPNFDNGTCDCGNFNNTRVRHITDSDPTSMCASIVNRLDFQEGAYEFRVGCLSLDTPITEYHEDKLLCPPDIFNQNTDFAYTFRVEGVVPMSGNGIDEPTTRLWKETRNRINWHRRSAA</sequence>
<dbReference type="Pfam" id="PF04631">
    <property type="entry name" value="PIF2"/>
    <property type="match status" value="1"/>
</dbReference>
<proteinExistence type="predicted"/>
<dbReference type="KEGG" id="vg:30685045"/>